<dbReference type="PIRSF" id="PIRSF005917">
    <property type="entry name" value="MTase_YraL"/>
    <property type="match status" value="1"/>
</dbReference>
<comment type="catalytic activity">
    <reaction evidence="6">
        <text>cytidine(1402) in 16S rRNA + S-adenosyl-L-methionine = 2'-O-methylcytidine(1402) in 16S rRNA + S-adenosyl-L-homocysteine + H(+)</text>
        <dbReference type="Rhea" id="RHEA:42924"/>
        <dbReference type="Rhea" id="RHEA-COMP:10285"/>
        <dbReference type="Rhea" id="RHEA-COMP:10286"/>
        <dbReference type="ChEBI" id="CHEBI:15378"/>
        <dbReference type="ChEBI" id="CHEBI:57856"/>
        <dbReference type="ChEBI" id="CHEBI:59789"/>
        <dbReference type="ChEBI" id="CHEBI:74495"/>
        <dbReference type="ChEBI" id="CHEBI:82748"/>
        <dbReference type="EC" id="2.1.1.198"/>
    </reaction>
</comment>
<dbReference type="HAMAP" id="MF_01877">
    <property type="entry name" value="16SrRNA_methyltr_I"/>
    <property type="match status" value="1"/>
</dbReference>
<dbReference type="NCBIfam" id="TIGR00096">
    <property type="entry name" value="16S rRNA (cytidine(1402)-2'-O)-methyltransferase"/>
    <property type="match status" value="1"/>
</dbReference>
<evidence type="ECO:0000256" key="3">
    <source>
        <dbReference type="ARBA" id="ARBA00022603"/>
    </source>
</evidence>
<comment type="caution">
    <text evidence="8">The sequence shown here is derived from an EMBL/GenBank/DDBJ whole genome shotgun (WGS) entry which is preliminary data.</text>
</comment>
<keyword evidence="4 6" id="KW-0808">Transferase</keyword>
<evidence type="ECO:0000256" key="5">
    <source>
        <dbReference type="ARBA" id="ARBA00022691"/>
    </source>
</evidence>
<dbReference type="EMBL" id="NRHC01000025">
    <property type="protein sequence ID" value="RIY33793.1"/>
    <property type="molecule type" value="Genomic_DNA"/>
</dbReference>
<dbReference type="InterPro" id="IPR000878">
    <property type="entry name" value="4pyrrol_Mease"/>
</dbReference>
<proteinExistence type="inferred from homology"/>
<comment type="function">
    <text evidence="6">Catalyzes the 2'-O-methylation of the ribose of cytidine 1402 (C1402) in 16S rRNA.</text>
</comment>
<dbReference type="SUPFAM" id="SSF53790">
    <property type="entry name" value="Tetrapyrrole methylase"/>
    <property type="match status" value="1"/>
</dbReference>
<keyword evidence="9" id="KW-1185">Reference proteome</keyword>
<evidence type="ECO:0000313" key="9">
    <source>
        <dbReference type="Proteomes" id="UP000265691"/>
    </source>
</evidence>
<keyword evidence="3 6" id="KW-0489">Methyltransferase</keyword>
<dbReference type="Pfam" id="PF00590">
    <property type="entry name" value="TP_methylase"/>
    <property type="match status" value="1"/>
</dbReference>
<keyword evidence="1 6" id="KW-0963">Cytoplasm</keyword>
<accession>A0A3A1Y6A3</accession>
<dbReference type="InterPro" id="IPR014776">
    <property type="entry name" value="4pyrrole_Mease_sub2"/>
</dbReference>
<dbReference type="RefSeq" id="WP_119524657.1">
    <property type="nucleotide sequence ID" value="NZ_NRHC01000025.1"/>
</dbReference>
<dbReference type="AlphaFoldDB" id="A0A3A1Y6A3"/>
<dbReference type="FunFam" id="3.30.950.10:FF:000002">
    <property type="entry name" value="Ribosomal RNA small subunit methyltransferase I"/>
    <property type="match status" value="1"/>
</dbReference>
<comment type="subcellular location">
    <subcellularLocation>
        <location evidence="6">Cytoplasm</location>
    </subcellularLocation>
</comment>
<dbReference type="Gene3D" id="3.40.1010.10">
    <property type="entry name" value="Cobalt-precorrin-4 Transmethylase, Domain 1"/>
    <property type="match status" value="1"/>
</dbReference>
<dbReference type="Proteomes" id="UP000265691">
    <property type="component" value="Unassembled WGS sequence"/>
</dbReference>
<evidence type="ECO:0000256" key="2">
    <source>
        <dbReference type="ARBA" id="ARBA00022552"/>
    </source>
</evidence>
<dbReference type="Gene3D" id="3.30.950.10">
    <property type="entry name" value="Methyltransferase, Cobalt-precorrin-4 Transmethylase, Domain 2"/>
    <property type="match status" value="1"/>
</dbReference>
<dbReference type="PANTHER" id="PTHR46111:SF1">
    <property type="entry name" value="RIBOSOMAL RNA SMALL SUBUNIT METHYLTRANSFERASE I"/>
    <property type="match status" value="1"/>
</dbReference>
<evidence type="ECO:0000256" key="1">
    <source>
        <dbReference type="ARBA" id="ARBA00022490"/>
    </source>
</evidence>
<dbReference type="GO" id="GO:0005737">
    <property type="term" value="C:cytoplasm"/>
    <property type="evidence" value="ECO:0007669"/>
    <property type="project" value="UniProtKB-SubCell"/>
</dbReference>
<evidence type="ECO:0000256" key="6">
    <source>
        <dbReference type="HAMAP-Rule" id="MF_01877"/>
    </source>
</evidence>
<comment type="similarity">
    <text evidence="6">Belongs to the methyltransferase superfamily. RsmI family.</text>
</comment>
<dbReference type="EC" id="2.1.1.198" evidence="6"/>
<sequence length="279" mass="31109">MENHGTLYIVATPIGNVQDLSPRAVETLKTVDSILCEDTRHSSTLFNLLGINKPLSAYHDHNEKEVTEQIINQLLSGKNIALVSDAGTPLISDPGYVLTKACHENNIRVSPVPGCCAFISALSASGLPSDSFTFYGFLPAKSKQRKDKFAEIKSLTSTAIFYESTHRIEESVCDLIEILGEQRRLCLARELTKQFETIVTDDSAKILEYLRANNNHQKGEFVLIIEGNRSTKSINLTEEVKSLIKELMQELPPKKVTKIVSSSFSLDKDEVYNYIVENK</sequence>
<gene>
    <name evidence="6 8" type="primary">rsmI</name>
    <name evidence="8" type="ORF">CKF54_02220</name>
</gene>
<keyword evidence="5 6" id="KW-0949">S-adenosyl-L-methionine</keyword>
<dbReference type="InterPro" id="IPR035996">
    <property type="entry name" value="4pyrrol_Methylase_sf"/>
</dbReference>
<dbReference type="CDD" id="cd11648">
    <property type="entry name" value="RsmI"/>
    <property type="match status" value="1"/>
</dbReference>
<dbReference type="PROSITE" id="PS01296">
    <property type="entry name" value="RSMI"/>
    <property type="match status" value="1"/>
</dbReference>
<dbReference type="InterPro" id="IPR014777">
    <property type="entry name" value="4pyrrole_Mease_sub1"/>
</dbReference>
<feature type="domain" description="Tetrapyrrole methylase" evidence="7">
    <location>
        <begin position="6"/>
        <end position="202"/>
    </location>
</feature>
<evidence type="ECO:0000256" key="4">
    <source>
        <dbReference type="ARBA" id="ARBA00022679"/>
    </source>
</evidence>
<dbReference type="OrthoDB" id="9809084at2"/>
<evidence type="ECO:0000259" key="7">
    <source>
        <dbReference type="Pfam" id="PF00590"/>
    </source>
</evidence>
<dbReference type="InterPro" id="IPR018063">
    <property type="entry name" value="SAM_MeTrfase_RsmI_CS"/>
</dbReference>
<dbReference type="GO" id="GO:0070677">
    <property type="term" value="F:rRNA (cytosine-2'-O-)-methyltransferase activity"/>
    <property type="evidence" value="ECO:0007669"/>
    <property type="project" value="UniProtKB-UniRule"/>
</dbReference>
<keyword evidence="2 6" id="KW-0698">rRNA processing</keyword>
<organism evidence="8 9">
    <name type="scientific">Psittacicella hinzii</name>
    <dbReference type="NCBI Taxonomy" id="2028575"/>
    <lineage>
        <taxon>Bacteria</taxon>
        <taxon>Pseudomonadati</taxon>
        <taxon>Pseudomonadota</taxon>
        <taxon>Gammaproteobacteria</taxon>
        <taxon>Pasteurellales</taxon>
        <taxon>Psittacicellaceae</taxon>
        <taxon>Psittacicella</taxon>
    </lineage>
</organism>
<protein>
    <recommendedName>
        <fullName evidence="6">Ribosomal RNA small subunit methyltransferase I</fullName>
        <ecNumber evidence="6">2.1.1.198</ecNumber>
    </recommendedName>
    <alternativeName>
        <fullName evidence="6">16S rRNA 2'-O-ribose C1402 methyltransferase</fullName>
    </alternativeName>
    <alternativeName>
        <fullName evidence="6">rRNA (cytidine-2'-O-)-methyltransferase RsmI</fullName>
    </alternativeName>
</protein>
<dbReference type="InterPro" id="IPR008189">
    <property type="entry name" value="rRNA_ssu_MeTfrase_I"/>
</dbReference>
<evidence type="ECO:0000313" key="8">
    <source>
        <dbReference type="EMBL" id="RIY33793.1"/>
    </source>
</evidence>
<dbReference type="FunFam" id="3.40.1010.10:FF:000007">
    <property type="entry name" value="Ribosomal RNA small subunit methyltransferase I"/>
    <property type="match status" value="1"/>
</dbReference>
<dbReference type="PANTHER" id="PTHR46111">
    <property type="entry name" value="RIBOSOMAL RNA SMALL SUBUNIT METHYLTRANSFERASE I"/>
    <property type="match status" value="1"/>
</dbReference>
<reference evidence="8 9" key="1">
    <citation type="submission" date="2017-08" db="EMBL/GenBank/DDBJ databases">
        <title>Reclassification of Bisgaard taxon 37 and 44.</title>
        <authorList>
            <person name="Christensen H."/>
        </authorList>
    </citation>
    <scope>NUCLEOTIDE SEQUENCE [LARGE SCALE GENOMIC DNA]</scope>
    <source>
        <strain evidence="8 9">B96_3</strain>
    </source>
</reference>
<name>A0A3A1Y6A3_9GAMM</name>